<sequence>MHHVKGNRAVLSSAQSNSYYIVFLDAIISPDCQLNFSFNVLYKMPFTEVHPGVFLKNDSFMVTFFTFNCHLKSF</sequence>
<accession>A0A645IQE1</accession>
<proteinExistence type="predicted"/>
<organism evidence="1">
    <name type="scientific">bioreactor metagenome</name>
    <dbReference type="NCBI Taxonomy" id="1076179"/>
    <lineage>
        <taxon>unclassified sequences</taxon>
        <taxon>metagenomes</taxon>
        <taxon>ecological metagenomes</taxon>
    </lineage>
</organism>
<comment type="caution">
    <text evidence="1">The sequence shown here is derived from an EMBL/GenBank/DDBJ whole genome shotgun (WGS) entry which is preliminary data.</text>
</comment>
<protein>
    <submittedName>
        <fullName evidence="1">Uncharacterized protein</fullName>
    </submittedName>
</protein>
<gene>
    <name evidence="1" type="ORF">SDC9_200211</name>
</gene>
<dbReference type="AlphaFoldDB" id="A0A645IQE1"/>
<evidence type="ECO:0000313" key="1">
    <source>
        <dbReference type="EMBL" id="MPN52549.1"/>
    </source>
</evidence>
<reference evidence="1" key="1">
    <citation type="submission" date="2019-08" db="EMBL/GenBank/DDBJ databases">
        <authorList>
            <person name="Kucharzyk K."/>
            <person name="Murdoch R.W."/>
            <person name="Higgins S."/>
            <person name="Loffler F."/>
        </authorList>
    </citation>
    <scope>NUCLEOTIDE SEQUENCE</scope>
</reference>
<dbReference type="EMBL" id="VSSQ01118773">
    <property type="protein sequence ID" value="MPN52549.1"/>
    <property type="molecule type" value="Genomic_DNA"/>
</dbReference>
<name>A0A645IQE1_9ZZZZ</name>